<reference evidence="1 2" key="1">
    <citation type="submission" date="2022-12" db="EMBL/GenBank/DDBJ databases">
        <title>HUAS 3-15.</title>
        <authorList>
            <person name="Mo P."/>
        </authorList>
    </citation>
    <scope>NUCLEOTIDE SEQUENCE [LARGE SCALE GENOMIC DNA]</scope>
    <source>
        <strain evidence="1 2">HUAS 3-15</strain>
        <plasmid evidence="1 2">punmamed2</plasmid>
    </source>
</reference>
<evidence type="ECO:0000313" key="1">
    <source>
        <dbReference type="EMBL" id="WBP91958.1"/>
    </source>
</evidence>
<sequence>MGFVPQWWRSAVGDEVAVAVRPLGLDDRDRLRVACSSVAWRRQVEILERVLTARVNRQADRAVAGIVAEGPLSP</sequence>
<dbReference type="Pfam" id="PF05258">
    <property type="entry name" value="DciA"/>
    <property type="match status" value="1"/>
</dbReference>
<keyword evidence="2" id="KW-1185">Reference proteome</keyword>
<proteinExistence type="predicted"/>
<dbReference type="InterPro" id="IPR007922">
    <property type="entry name" value="DciA-like"/>
</dbReference>
<dbReference type="RefSeq" id="WP_270151586.1">
    <property type="nucleotide sequence ID" value="NZ_CP115451.1"/>
</dbReference>
<geneLocation type="plasmid" evidence="1 2">
    <name>punmamed2</name>
</geneLocation>
<organism evidence="1 2">
    <name type="scientific">Kitasatospora cathayae</name>
    <dbReference type="NCBI Taxonomy" id="3004092"/>
    <lineage>
        <taxon>Bacteria</taxon>
        <taxon>Bacillati</taxon>
        <taxon>Actinomycetota</taxon>
        <taxon>Actinomycetes</taxon>
        <taxon>Kitasatosporales</taxon>
        <taxon>Streptomycetaceae</taxon>
        <taxon>Kitasatospora</taxon>
    </lineage>
</organism>
<gene>
    <name evidence="1" type="ORF">O1G21_39905</name>
</gene>
<evidence type="ECO:0000313" key="2">
    <source>
        <dbReference type="Proteomes" id="UP001212821"/>
    </source>
</evidence>
<name>A0ABY7QGW9_9ACTN</name>
<protein>
    <submittedName>
        <fullName evidence="1">DciA family protein</fullName>
    </submittedName>
</protein>
<keyword evidence="1" id="KW-0614">Plasmid</keyword>
<dbReference type="EMBL" id="CP115451">
    <property type="protein sequence ID" value="WBP91958.1"/>
    <property type="molecule type" value="Genomic_DNA"/>
</dbReference>
<accession>A0ABY7QGW9</accession>
<dbReference type="Proteomes" id="UP001212821">
    <property type="component" value="Plasmid punmamed2"/>
</dbReference>